<comment type="caution">
    <text evidence="9">The sequence shown here is derived from an EMBL/GenBank/DDBJ whole genome shotgun (WGS) entry which is preliminary data.</text>
</comment>
<sequence>MKHSKAIFLGMVAISVLTGCARSNSGITAAPSYLEKAQTNNVTATAVDKVEDTQQAKKTSQGIVYVEPLQNKSSLKSSQTDLASQFSDTEQVKLTADSLLVKDYLHYVFGELLNVNYILGEQLNASKAQVTLNLQDALSKRKLFTISEQMLQERGIVIRFQDGIYYIHKSEDGISNNLVYGYGANPEDVPNTSSEIVQLAPFKAGMQTSLANTIKQLTQVNAKAMFEQQAIMLKGKRNDIIKALEFMQLVDQPVFRDRSIGMYKSSFVPVEDLSKQLQDLLKQEGISVSINASSEQAISIVPLERTNTMVFFTNNKDFLKRVSFWASQLDKPADGNQEQYFVFVPEFARAVDLGTSIQNLLGGGSAQALSNSTSAASQNQQLNTSSQSKKSASANVSVQSDGIKMVVDERSNSLIFYTTGDAYRNLLPMIKRLDIMPKQIMLEVMIAEVSLTDVFKQGVEFALTNLGATAQGGFTLNANTQNSPGLTYALSGTAGSLAINLLQTNDYVNVLSRPTLAVRDGVQANISVGDRIPVVGEIVTDSTNGSRASVSYLETGIDLKVTPTVNAQGVVVLEISQEISTQSEGTGAEGNPIVFERSLQTEVIAANGQTIMLGGLISENSTLSDTSVPFFSSIPIVGKLFDKTNNNSTKTELVVLVTPRIIGNTAEWESVYEQFKQGLTELKISTPAKSVSIN</sequence>
<evidence type="ECO:0000313" key="9">
    <source>
        <dbReference type="EMBL" id="RJF38020.1"/>
    </source>
</evidence>
<dbReference type="InterPro" id="IPR004846">
    <property type="entry name" value="T2SS/T3SS_dom"/>
</dbReference>
<evidence type="ECO:0000259" key="7">
    <source>
        <dbReference type="Pfam" id="PF00263"/>
    </source>
</evidence>
<keyword evidence="3" id="KW-0472">Membrane</keyword>
<feature type="domain" description="NolW-like" evidence="8">
    <location>
        <begin position="341"/>
        <end position="439"/>
    </location>
</feature>
<dbReference type="GO" id="GO:0015627">
    <property type="term" value="C:type II protein secretion system complex"/>
    <property type="evidence" value="ECO:0007669"/>
    <property type="project" value="TreeGrafter"/>
</dbReference>
<evidence type="ECO:0000256" key="3">
    <source>
        <dbReference type="ARBA" id="ARBA00023136"/>
    </source>
</evidence>
<dbReference type="InterPro" id="IPR050810">
    <property type="entry name" value="Bact_Secretion_Sys_Channel"/>
</dbReference>
<dbReference type="InterPro" id="IPR001775">
    <property type="entry name" value="GspD/PilQ"/>
</dbReference>
<comment type="similarity">
    <text evidence="4">Belongs to the bacterial secretin family.</text>
</comment>
<dbReference type="PROSITE" id="PS51257">
    <property type="entry name" value="PROKAR_LIPOPROTEIN"/>
    <property type="match status" value="1"/>
</dbReference>
<dbReference type="Proteomes" id="UP000265938">
    <property type="component" value="Unassembled WGS sequence"/>
</dbReference>
<dbReference type="EMBL" id="QYSE01000001">
    <property type="protein sequence ID" value="RJF38020.1"/>
    <property type="molecule type" value="Genomic_DNA"/>
</dbReference>
<comment type="subcellular location">
    <subcellularLocation>
        <location evidence="5">Cell outer membrane</location>
    </subcellularLocation>
    <subcellularLocation>
        <location evidence="1">Membrane</location>
    </subcellularLocation>
</comment>
<dbReference type="PROSITE" id="PS00875">
    <property type="entry name" value="T2SP_D"/>
    <property type="match status" value="1"/>
</dbReference>
<protein>
    <submittedName>
        <fullName evidence="9">Type II secretory pathway component PulD-like protein</fullName>
    </submittedName>
</protein>
<dbReference type="InterPro" id="IPR038591">
    <property type="entry name" value="NolW-like_sf"/>
</dbReference>
<organism evidence="9 10">
    <name type="scientific">Pseudoalteromonas gelatinilytica</name>
    <dbReference type="NCBI Taxonomy" id="1703256"/>
    <lineage>
        <taxon>Bacteria</taxon>
        <taxon>Pseudomonadati</taxon>
        <taxon>Pseudomonadota</taxon>
        <taxon>Gammaproteobacteria</taxon>
        <taxon>Alteromonadales</taxon>
        <taxon>Pseudoalteromonadaceae</taxon>
        <taxon>Pseudoalteromonas</taxon>
    </lineage>
</organism>
<evidence type="ECO:0000256" key="1">
    <source>
        <dbReference type="ARBA" id="ARBA00004370"/>
    </source>
</evidence>
<evidence type="ECO:0000256" key="4">
    <source>
        <dbReference type="RuleBase" id="RU004003"/>
    </source>
</evidence>
<dbReference type="InterPro" id="IPR005644">
    <property type="entry name" value="NolW-like"/>
</dbReference>
<dbReference type="RefSeq" id="WP_119852594.1">
    <property type="nucleotide sequence ID" value="NZ_QYSE01000001.1"/>
</dbReference>
<evidence type="ECO:0000256" key="2">
    <source>
        <dbReference type="ARBA" id="ARBA00022729"/>
    </source>
</evidence>
<dbReference type="Pfam" id="PF00263">
    <property type="entry name" value="Secretin"/>
    <property type="match status" value="1"/>
</dbReference>
<name>A0A3A3ENR3_9GAMM</name>
<dbReference type="Pfam" id="PF03958">
    <property type="entry name" value="Secretin_N"/>
    <property type="match status" value="1"/>
</dbReference>
<reference evidence="9 10" key="1">
    <citation type="submission" date="2018-09" db="EMBL/GenBank/DDBJ databases">
        <title>Identification of marine bacteria producing industrial enzymes.</title>
        <authorList>
            <person name="Cheng T.H."/>
            <person name="Saidin J."/>
            <person name="Muhd D.D."/>
            <person name="Isa M.N.M."/>
            <person name="Bakar M.F.A."/>
            <person name="Ismail N."/>
        </authorList>
    </citation>
    <scope>NUCLEOTIDE SEQUENCE [LARGE SCALE GENOMIC DNA]</scope>
    <source>
        <strain evidence="9 10">MNAD 1.6</strain>
    </source>
</reference>
<dbReference type="PANTHER" id="PTHR30332">
    <property type="entry name" value="PROBABLE GENERAL SECRETION PATHWAY PROTEIN D"/>
    <property type="match status" value="1"/>
</dbReference>
<feature type="signal peptide" evidence="6">
    <location>
        <begin position="1"/>
        <end position="21"/>
    </location>
</feature>
<dbReference type="AlphaFoldDB" id="A0A3A3ENR3"/>
<dbReference type="PRINTS" id="PR00811">
    <property type="entry name" value="BCTERIALGSPD"/>
</dbReference>
<keyword evidence="5" id="KW-0813">Transport</keyword>
<keyword evidence="2 6" id="KW-0732">Signal</keyword>
<dbReference type="InterPro" id="IPR004845">
    <property type="entry name" value="T2SS_GspD_CS"/>
</dbReference>
<accession>A0A3A3ENR3</accession>
<feature type="domain" description="Type II/III secretion system secretin-like" evidence="7">
    <location>
        <begin position="502"/>
        <end position="662"/>
    </location>
</feature>
<dbReference type="GO" id="GO:0009279">
    <property type="term" value="C:cell outer membrane"/>
    <property type="evidence" value="ECO:0007669"/>
    <property type="project" value="UniProtKB-SubCell"/>
</dbReference>
<evidence type="ECO:0000259" key="8">
    <source>
        <dbReference type="Pfam" id="PF03958"/>
    </source>
</evidence>
<evidence type="ECO:0000313" key="10">
    <source>
        <dbReference type="Proteomes" id="UP000265938"/>
    </source>
</evidence>
<evidence type="ECO:0000256" key="5">
    <source>
        <dbReference type="RuleBase" id="RU004004"/>
    </source>
</evidence>
<dbReference type="PRINTS" id="PR01032">
    <property type="entry name" value="PHAGEIV"/>
</dbReference>
<proteinExistence type="inferred from homology"/>
<evidence type="ECO:0000256" key="6">
    <source>
        <dbReference type="SAM" id="SignalP"/>
    </source>
</evidence>
<gene>
    <name evidence="9" type="ORF">D4741_08145</name>
</gene>
<dbReference type="PANTHER" id="PTHR30332:SF25">
    <property type="entry name" value="SECRETIN XPSD"/>
    <property type="match status" value="1"/>
</dbReference>
<dbReference type="GO" id="GO:0009306">
    <property type="term" value="P:protein secretion"/>
    <property type="evidence" value="ECO:0007669"/>
    <property type="project" value="InterPro"/>
</dbReference>
<feature type="chain" id="PRO_5017408448" evidence="6">
    <location>
        <begin position="22"/>
        <end position="694"/>
    </location>
</feature>
<dbReference type="Gene3D" id="3.30.1370.120">
    <property type="match status" value="2"/>
</dbReference>